<sequence length="272" mass="31837">MKKLSIITINYNNRDGLRKTIESVINQTYKDYEYIIIDGGSTDGSLEIIKEFESKINIWVSEEDKGIFNAMNKGILKASGEYINFMNSGDCFYLNDTLEKIMPFYSEDIILGKNTEERNEHYFGHPSQEITMLDLFRKGINHQSTFIKRELFKNNLYDESLKIVSDWKFLIDVLVFKNCSFRNIDTIVTAYDTTGISSTSKVQLASERNQVLRSMLPERIFIDYVRYANSDSPLLELTPYFNKTYRFQNFIVTLVALLIKIHTFTRNLYQKK</sequence>
<dbReference type="Pfam" id="PF00535">
    <property type="entry name" value="Glycos_transf_2"/>
    <property type="match status" value="1"/>
</dbReference>
<accession>A0ABN6Z2K3</accession>
<dbReference type="InterPro" id="IPR029044">
    <property type="entry name" value="Nucleotide-diphossugar_trans"/>
</dbReference>
<keyword evidence="2" id="KW-0808">Transferase</keyword>
<organism evidence="2 3">
    <name type="scientific">Bacteroides sedimenti</name>
    <dbReference type="NCBI Taxonomy" id="2136147"/>
    <lineage>
        <taxon>Bacteria</taxon>
        <taxon>Pseudomonadati</taxon>
        <taxon>Bacteroidota</taxon>
        <taxon>Bacteroidia</taxon>
        <taxon>Bacteroidales</taxon>
        <taxon>Bacteroidaceae</taxon>
        <taxon>Bacteroides</taxon>
    </lineage>
</organism>
<dbReference type="RefSeq" id="WP_353334001.1">
    <property type="nucleotide sequence ID" value="NZ_AP028055.1"/>
</dbReference>
<gene>
    <name evidence="2" type="ORF">BSYN_10580</name>
</gene>
<dbReference type="CDD" id="cd06433">
    <property type="entry name" value="GT_2_WfgS_like"/>
    <property type="match status" value="1"/>
</dbReference>
<name>A0ABN6Z2K3_9BACE</name>
<protein>
    <submittedName>
        <fullName evidence="2">Glycosyl transferase</fullName>
    </submittedName>
</protein>
<dbReference type="Gene3D" id="3.90.550.10">
    <property type="entry name" value="Spore Coat Polysaccharide Biosynthesis Protein SpsA, Chain A"/>
    <property type="match status" value="1"/>
</dbReference>
<dbReference type="SUPFAM" id="SSF53448">
    <property type="entry name" value="Nucleotide-diphospho-sugar transferases"/>
    <property type="match status" value="1"/>
</dbReference>
<dbReference type="GO" id="GO:0016740">
    <property type="term" value="F:transferase activity"/>
    <property type="evidence" value="ECO:0007669"/>
    <property type="project" value="UniProtKB-KW"/>
</dbReference>
<evidence type="ECO:0000313" key="3">
    <source>
        <dbReference type="Proteomes" id="UP001496674"/>
    </source>
</evidence>
<dbReference type="InterPro" id="IPR001173">
    <property type="entry name" value="Glyco_trans_2-like"/>
</dbReference>
<evidence type="ECO:0000313" key="2">
    <source>
        <dbReference type="EMBL" id="BEG98793.1"/>
    </source>
</evidence>
<dbReference type="EMBL" id="AP028055">
    <property type="protein sequence ID" value="BEG98793.1"/>
    <property type="molecule type" value="Genomic_DNA"/>
</dbReference>
<feature type="domain" description="Glycosyltransferase 2-like" evidence="1">
    <location>
        <begin position="5"/>
        <end position="141"/>
    </location>
</feature>
<dbReference type="PANTHER" id="PTHR22916:SF67">
    <property type="entry name" value="COLANIC ACID BIOSYNTHESIS GLYCOSYL TRANSFERASE WCAE-RELATED"/>
    <property type="match status" value="1"/>
</dbReference>
<dbReference type="Proteomes" id="UP001496674">
    <property type="component" value="Chromosome"/>
</dbReference>
<keyword evidence="3" id="KW-1185">Reference proteome</keyword>
<evidence type="ECO:0000259" key="1">
    <source>
        <dbReference type="Pfam" id="PF00535"/>
    </source>
</evidence>
<dbReference type="PANTHER" id="PTHR22916">
    <property type="entry name" value="GLYCOSYLTRANSFERASE"/>
    <property type="match status" value="1"/>
</dbReference>
<proteinExistence type="predicted"/>
<reference evidence="2 3" key="1">
    <citation type="submission" date="2023-04" db="EMBL/GenBank/DDBJ databases">
        <title>Draft genome sequence of acteroides sedimenti strain YN3PY1.</title>
        <authorList>
            <person name="Yoshida N."/>
        </authorList>
    </citation>
    <scope>NUCLEOTIDE SEQUENCE [LARGE SCALE GENOMIC DNA]</scope>
    <source>
        <strain evidence="2 3">YN3PY1</strain>
    </source>
</reference>